<feature type="domain" description="tRNA selenocysteine 1-associated protein 1 C-terminal" evidence="8">
    <location>
        <begin position="71"/>
        <end position="159"/>
    </location>
</feature>
<evidence type="ECO:0000256" key="1">
    <source>
        <dbReference type="ARBA" id="ARBA00004123"/>
    </source>
</evidence>
<dbReference type="Bgee" id="ENSECAG00000029661">
    <property type="expression patterns" value="Expressed in inner cell mass and 4 other cell types or tissues"/>
</dbReference>
<evidence type="ECO:0000313" key="10">
    <source>
        <dbReference type="Proteomes" id="UP000002281"/>
    </source>
</evidence>
<reference evidence="9 10" key="1">
    <citation type="journal article" date="2009" name="Science">
        <title>Genome sequence, comparative analysis, and population genetics of the domestic horse.</title>
        <authorList>
            <consortium name="Broad Institute Genome Sequencing Platform"/>
            <consortium name="Broad Institute Whole Genome Assembly Team"/>
            <person name="Wade C.M."/>
            <person name="Giulotto E."/>
            <person name="Sigurdsson S."/>
            <person name="Zoli M."/>
            <person name="Gnerre S."/>
            <person name="Imsland F."/>
            <person name="Lear T.L."/>
            <person name="Adelson D.L."/>
            <person name="Bailey E."/>
            <person name="Bellone R.R."/>
            <person name="Bloecker H."/>
            <person name="Distl O."/>
            <person name="Edgar R.C."/>
            <person name="Garber M."/>
            <person name="Leeb T."/>
            <person name="Mauceli E."/>
            <person name="MacLeod J.N."/>
            <person name="Penedo M.C.T."/>
            <person name="Raison J.M."/>
            <person name="Sharpe T."/>
            <person name="Vogel J."/>
            <person name="Andersson L."/>
            <person name="Antczak D.F."/>
            <person name="Biagi T."/>
            <person name="Binns M.M."/>
            <person name="Chowdhary B.P."/>
            <person name="Coleman S.J."/>
            <person name="Della Valle G."/>
            <person name="Fryc S."/>
            <person name="Guerin G."/>
            <person name="Hasegawa T."/>
            <person name="Hill E.W."/>
            <person name="Jurka J."/>
            <person name="Kiialainen A."/>
            <person name="Lindgren G."/>
            <person name="Liu J."/>
            <person name="Magnani E."/>
            <person name="Mickelson J.R."/>
            <person name="Murray J."/>
            <person name="Nergadze S.G."/>
            <person name="Onofrio R."/>
            <person name="Pedroni S."/>
            <person name="Piras M.F."/>
            <person name="Raudsepp T."/>
            <person name="Rocchi M."/>
            <person name="Roeed K.H."/>
            <person name="Ryder O.A."/>
            <person name="Searle S."/>
            <person name="Skow L."/>
            <person name="Swinburne J.E."/>
            <person name="Syvaenen A.C."/>
            <person name="Tozaki T."/>
            <person name="Valberg S.J."/>
            <person name="Vaudin M."/>
            <person name="White J.R."/>
            <person name="Zody M.C."/>
            <person name="Lander E.S."/>
            <person name="Lindblad-Toh K."/>
        </authorList>
    </citation>
    <scope>NUCLEOTIDE SEQUENCE [LARGE SCALE GENOMIC DNA]</scope>
    <source>
        <strain evidence="9 10">Thoroughbred</strain>
    </source>
</reference>
<evidence type="ECO:0000256" key="2">
    <source>
        <dbReference type="ARBA" id="ARBA00004496"/>
    </source>
</evidence>
<dbReference type="Ensembl" id="ENSECAT00000047042.1">
    <property type="protein sequence ID" value="ENSECAP00000034025.1"/>
    <property type="gene ID" value="ENSECAG00000029661.1"/>
</dbReference>
<dbReference type="OMA" id="CYFRYAS"/>
<dbReference type="InParanoid" id="A0A3Q2L674"/>
<dbReference type="GO" id="GO:0005737">
    <property type="term" value="C:cytoplasm"/>
    <property type="evidence" value="ECO:0007669"/>
    <property type="project" value="UniProtKB-SubCell"/>
</dbReference>
<comment type="subcellular location">
    <subcellularLocation>
        <location evidence="2">Cytoplasm</location>
    </subcellularLocation>
    <subcellularLocation>
        <location evidence="1">Nucleus</location>
    </subcellularLocation>
</comment>
<accession>A0A3Q2L674</accession>
<evidence type="ECO:0000256" key="5">
    <source>
        <dbReference type="ARBA" id="ARBA00022884"/>
    </source>
</evidence>
<evidence type="ECO:0000313" key="9">
    <source>
        <dbReference type="Ensembl" id="ENSECAP00000034025.1"/>
    </source>
</evidence>
<keyword evidence="6" id="KW-0648">Protein biosynthesis</keyword>
<reference evidence="9" key="2">
    <citation type="submission" date="2025-08" db="UniProtKB">
        <authorList>
            <consortium name="Ensembl"/>
        </authorList>
    </citation>
    <scope>IDENTIFICATION</scope>
    <source>
        <strain evidence="9">Thoroughbred</strain>
    </source>
</reference>
<proteinExistence type="predicted"/>
<evidence type="ECO:0000256" key="6">
    <source>
        <dbReference type="ARBA" id="ARBA00022917"/>
    </source>
</evidence>
<dbReference type="InterPro" id="IPR041085">
    <property type="entry name" value="TSAP1_C"/>
</dbReference>
<dbReference type="InterPro" id="IPR040434">
    <property type="entry name" value="TSAP1"/>
</dbReference>
<dbReference type="PaxDb" id="9796-ENSECAP00000034025"/>
<evidence type="ECO:0000259" key="8">
    <source>
        <dbReference type="Pfam" id="PF17654"/>
    </source>
</evidence>
<dbReference type="Pfam" id="PF17654">
    <property type="entry name" value="Trnau1ap"/>
    <property type="match status" value="1"/>
</dbReference>
<dbReference type="PANTHER" id="PTHR37457:SF2">
    <property type="entry name" value="TRNA SELENOCYSTEINE 1-ASSOCIATED PROTEIN 1"/>
    <property type="match status" value="1"/>
</dbReference>
<evidence type="ECO:0000256" key="3">
    <source>
        <dbReference type="ARBA" id="ARBA00022490"/>
    </source>
</evidence>
<keyword evidence="7" id="KW-0539">Nucleus</keyword>
<name>A0A3Q2L674_HORSE</name>
<dbReference type="Proteomes" id="UP000002281">
    <property type="component" value="Chromosome 18"/>
</dbReference>
<dbReference type="GO" id="GO:0000049">
    <property type="term" value="F:tRNA binding"/>
    <property type="evidence" value="ECO:0000318"/>
    <property type="project" value="GO_Central"/>
</dbReference>
<keyword evidence="3" id="KW-0963">Cytoplasm</keyword>
<organism evidence="9 10">
    <name type="scientific">Equus caballus</name>
    <name type="common">Horse</name>
    <dbReference type="NCBI Taxonomy" id="9796"/>
    <lineage>
        <taxon>Eukaryota</taxon>
        <taxon>Metazoa</taxon>
        <taxon>Chordata</taxon>
        <taxon>Craniata</taxon>
        <taxon>Vertebrata</taxon>
        <taxon>Euteleostomi</taxon>
        <taxon>Mammalia</taxon>
        <taxon>Eutheria</taxon>
        <taxon>Laurasiatheria</taxon>
        <taxon>Perissodactyla</taxon>
        <taxon>Equidae</taxon>
        <taxon>Equus</taxon>
    </lineage>
</organism>
<dbReference type="GO" id="GO:0001514">
    <property type="term" value="P:selenocysteine incorporation"/>
    <property type="evidence" value="ECO:0000318"/>
    <property type="project" value="GO_Central"/>
</dbReference>
<dbReference type="GO" id="GO:0005634">
    <property type="term" value="C:nucleus"/>
    <property type="evidence" value="ECO:0000318"/>
    <property type="project" value="GO_Central"/>
</dbReference>
<reference evidence="9" key="3">
    <citation type="submission" date="2025-09" db="UniProtKB">
        <authorList>
            <consortium name="Ensembl"/>
        </authorList>
    </citation>
    <scope>IDENTIFICATION</scope>
    <source>
        <strain evidence="9">Thoroughbred</strain>
    </source>
</reference>
<sequence length="168" mass="19320">MESKVVLDEGYGFVKPLGYGFVKFTDEFTDEKWEQKQTLTKCQEAVGRGSKQALLSIAIPNVSHVELVEYSQMCSYSYNQYYQQYQNYHSWWGHDQSTGSHSNSSSQCGHTQSTMQTYCSLHSIDDPVPQLGVTEANKEFIEQTEELYDALMDCHRQTLYNCLQRSPP</sequence>
<dbReference type="PANTHER" id="PTHR37457">
    <property type="entry name" value="TRNA SELENOCYSTEINE 1-ASSOCIATED PROTEIN 1-RELATED"/>
    <property type="match status" value="1"/>
</dbReference>
<dbReference type="AlphaFoldDB" id="A0A3Q2L674"/>
<protein>
    <recommendedName>
        <fullName evidence="8">tRNA selenocysteine 1-associated protein 1 C-terminal domain-containing protein</fullName>
    </recommendedName>
</protein>
<evidence type="ECO:0000256" key="7">
    <source>
        <dbReference type="ARBA" id="ARBA00023242"/>
    </source>
</evidence>
<keyword evidence="5" id="KW-0694">RNA-binding</keyword>
<dbReference type="GeneTree" id="ENSGT01060000248945"/>
<keyword evidence="4" id="KW-0677">Repeat</keyword>
<keyword evidence="10" id="KW-1185">Reference proteome</keyword>
<dbReference type="STRING" id="9796.ENSECAP00000034025"/>
<evidence type="ECO:0000256" key="4">
    <source>
        <dbReference type="ARBA" id="ARBA00022737"/>
    </source>
</evidence>